<dbReference type="EnsemblPlants" id="AVESA.00010b.r2.4AG0572950.1">
    <property type="protein sequence ID" value="AVESA.00010b.r2.4AG0572950.1.CDS"/>
    <property type="gene ID" value="AVESA.00010b.r2.4AG0572950"/>
</dbReference>
<name>A0ACD5W470_AVESA</name>
<organism evidence="1 2">
    <name type="scientific">Avena sativa</name>
    <name type="common">Oat</name>
    <dbReference type="NCBI Taxonomy" id="4498"/>
    <lineage>
        <taxon>Eukaryota</taxon>
        <taxon>Viridiplantae</taxon>
        <taxon>Streptophyta</taxon>
        <taxon>Embryophyta</taxon>
        <taxon>Tracheophyta</taxon>
        <taxon>Spermatophyta</taxon>
        <taxon>Magnoliopsida</taxon>
        <taxon>Liliopsida</taxon>
        <taxon>Poales</taxon>
        <taxon>Poaceae</taxon>
        <taxon>BOP clade</taxon>
        <taxon>Pooideae</taxon>
        <taxon>Poodae</taxon>
        <taxon>Poeae</taxon>
        <taxon>Poeae Chloroplast Group 1 (Aveneae type)</taxon>
        <taxon>Aveninae</taxon>
        <taxon>Avena</taxon>
    </lineage>
</organism>
<protein>
    <submittedName>
        <fullName evidence="1">Uncharacterized protein</fullName>
    </submittedName>
</protein>
<sequence length="382" mass="43268">MQSFARSIRSVGRFGSAPPRRCLPALARRYASLVESVSAYRNQHPARLFREKKSQPDLQRLCFSCGTMDKTQTNNSSEESNTMVETTMVNKGIFHMPIISGSSHRDGSIYKRRNEWERDYCVDIGDRTETRLEPACRYYTTSNMMQFFSLKLAKSPINNGSLQLYGYIAARDEFDSMLNYVFNRSREDPIIVQQGSLIKMTGPKRGIALYCDVLLEFDMRIKNGEKEEDDIQLIDGMSEFQALFMPWEPTKVRIDGNCGAVDMSIALINDAVAATVEVIISEVQNGFDLSLSSIISVVEGHEEFQLFHGPVGEWRGFKRFVIAVTMDTTMHLKFIAGHKCSKPDIEHKCSFKAKLNGYASHRIKLGLASIMVKVTWVAWSSV</sequence>
<keyword evidence="2" id="KW-1185">Reference proteome</keyword>
<evidence type="ECO:0000313" key="2">
    <source>
        <dbReference type="Proteomes" id="UP001732700"/>
    </source>
</evidence>
<reference evidence="1" key="1">
    <citation type="submission" date="2021-05" db="EMBL/GenBank/DDBJ databases">
        <authorList>
            <person name="Scholz U."/>
            <person name="Mascher M."/>
            <person name="Fiebig A."/>
        </authorList>
    </citation>
    <scope>NUCLEOTIDE SEQUENCE [LARGE SCALE GENOMIC DNA]</scope>
</reference>
<dbReference type="Proteomes" id="UP001732700">
    <property type="component" value="Chromosome 4A"/>
</dbReference>
<proteinExistence type="predicted"/>
<evidence type="ECO:0000313" key="1">
    <source>
        <dbReference type="EnsemblPlants" id="AVESA.00010b.r2.4AG0572950.1.CDS"/>
    </source>
</evidence>
<reference evidence="1" key="2">
    <citation type="submission" date="2025-09" db="UniProtKB">
        <authorList>
            <consortium name="EnsemblPlants"/>
        </authorList>
    </citation>
    <scope>IDENTIFICATION</scope>
</reference>
<accession>A0ACD5W470</accession>